<dbReference type="AlphaFoldDB" id="A0A1M5X7Z5"/>
<reference evidence="2" key="1">
    <citation type="submission" date="2016-11" db="EMBL/GenBank/DDBJ databases">
        <authorList>
            <person name="Varghese N."/>
            <person name="Submissions S."/>
        </authorList>
    </citation>
    <scope>NUCLEOTIDE SEQUENCE [LARGE SCALE GENOMIC DNA]</scope>
    <source>
        <strain evidence="2">CGMCC 1.6496</strain>
    </source>
</reference>
<protein>
    <submittedName>
        <fullName evidence="1">Uncharacterized protein</fullName>
    </submittedName>
</protein>
<dbReference type="Proteomes" id="UP000184079">
    <property type="component" value="Unassembled WGS sequence"/>
</dbReference>
<sequence>MPQIIYKKHVYKKDIFKCKDYHMCKKNYKPAPYPQKCNCEIICGEILLKQDSDCVMILGGDVLLRNSTTIIIFNSSSSVADMKVIVCRDKCCPVEYIIPPGNTVTNILSNVTKICIEQEGRNHVQGEYELKICPPNKLSK</sequence>
<evidence type="ECO:0000313" key="1">
    <source>
        <dbReference type="EMBL" id="SHH95929.1"/>
    </source>
</evidence>
<organism evidence="1 2">
    <name type="scientific">Virgibacillus chiguensis</name>
    <dbReference type="NCBI Taxonomy" id="411959"/>
    <lineage>
        <taxon>Bacteria</taxon>
        <taxon>Bacillati</taxon>
        <taxon>Bacillota</taxon>
        <taxon>Bacilli</taxon>
        <taxon>Bacillales</taxon>
        <taxon>Bacillaceae</taxon>
        <taxon>Virgibacillus</taxon>
    </lineage>
</organism>
<name>A0A1M5X7Z5_9BACI</name>
<proteinExistence type="predicted"/>
<keyword evidence="2" id="KW-1185">Reference proteome</keyword>
<gene>
    <name evidence="1" type="ORF">SAMN05421807_12245</name>
</gene>
<evidence type="ECO:0000313" key="2">
    <source>
        <dbReference type="Proteomes" id="UP000184079"/>
    </source>
</evidence>
<dbReference type="EMBL" id="FQXD01000022">
    <property type="protein sequence ID" value="SHH95929.1"/>
    <property type="molecule type" value="Genomic_DNA"/>
</dbReference>
<accession>A0A1M5X7Z5</accession>